<keyword evidence="1" id="KW-1133">Transmembrane helix</keyword>
<evidence type="ECO:0000313" key="2">
    <source>
        <dbReference type="EMBL" id="ELT47230.1"/>
    </source>
</evidence>
<name>M5JKW2_9HYPH</name>
<keyword evidence="1" id="KW-0812">Transmembrane</keyword>
<accession>M5JKW2</accession>
<comment type="caution">
    <text evidence="2">The sequence shown here is derived from an EMBL/GenBank/DDBJ whole genome shotgun (WGS) entry which is preliminary data.</text>
</comment>
<protein>
    <submittedName>
        <fullName evidence="2">Uncharacterized protein</fullName>
    </submittedName>
</protein>
<dbReference type="EMBL" id="AOGE01000059">
    <property type="protein sequence ID" value="ELT47230.1"/>
    <property type="molecule type" value="Genomic_DNA"/>
</dbReference>
<evidence type="ECO:0000313" key="3">
    <source>
        <dbReference type="Proteomes" id="UP000011971"/>
    </source>
</evidence>
<dbReference type="AlphaFoldDB" id="M5JKW2"/>
<feature type="transmembrane region" description="Helical" evidence="1">
    <location>
        <begin position="6"/>
        <end position="26"/>
    </location>
</feature>
<organism evidence="2 3">
    <name type="scientific">Brucella intermedia M86</name>
    <dbReference type="NCBI Taxonomy" id="1234597"/>
    <lineage>
        <taxon>Bacteria</taxon>
        <taxon>Pseudomonadati</taxon>
        <taxon>Pseudomonadota</taxon>
        <taxon>Alphaproteobacteria</taxon>
        <taxon>Hyphomicrobiales</taxon>
        <taxon>Brucellaceae</taxon>
        <taxon>Brucella/Ochrobactrum group</taxon>
        <taxon>Brucella</taxon>
    </lineage>
</organism>
<keyword evidence="1" id="KW-0472">Membrane</keyword>
<gene>
    <name evidence="2" type="ORF">D584_20705</name>
</gene>
<sequence length="65" mass="7141">MHRLPFRFTSIIVVLAGMIAVGFYVGHKTKEARQTSLVQRSAPSEAGIVPLFCSERASFPAGFMK</sequence>
<dbReference type="PATRIC" id="fig|1234597.4.peg.4281"/>
<reference evidence="2 3" key="1">
    <citation type="journal article" date="2013" name="Gut Pathog.">
        <title>Draft genome of Ochrobactrum intermedium strain M86 isolated from non-ulcer dyspeptic individual from India.</title>
        <authorList>
            <person name="Kulkarni G."/>
            <person name="Dhotre D."/>
            <person name="Dharne M."/>
            <person name="Shetty S."/>
            <person name="Chowdhury S."/>
            <person name="Misra V."/>
            <person name="Misra S."/>
            <person name="Patole M."/>
            <person name="Shouche Y."/>
        </authorList>
    </citation>
    <scope>NUCLEOTIDE SEQUENCE [LARGE SCALE GENOMIC DNA]</scope>
    <source>
        <strain evidence="2 3">M86</strain>
    </source>
</reference>
<evidence type="ECO:0000256" key="1">
    <source>
        <dbReference type="SAM" id="Phobius"/>
    </source>
</evidence>
<dbReference type="Proteomes" id="UP000011971">
    <property type="component" value="Unassembled WGS sequence"/>
</dbReference>
<proteinExistence type="predicted"/>